<dbReference type="SMART" id="SM00822">
    <property type="entry name" value="PKS_KR"/>
    <property type="match status" value="1"/>
</dbReference>
<dbReference type="InterPro" id="IPR036291">
    <property type="entry name" value="NAD(P)-bd_dom_sf"/>
</dbReference>
<dbReference type="GO" id="GO:0016020">
    <property type="term" value="C:membrane"/>
    <property type="evidence" value="ECO:0007669"/>
    <property type="project" value="TreeGrafter"/>
</dbReference>
<dbReference type="InterPro" id="IPR002347">
    <property type="entry name" value="SDR_fam"/>
</dbReference>
<evidence type="ECO:0000259" key="4">
    <source>
        <dbReference type="SMART" id="SM00822"/>
    </source>
</evidence>
<dbReference type="KEGG" id="rhg:EXZ61_08460"/>
<dbReference type="PRINTS" id="PR00080">
    <property type="entry name" value="SDRFAMILY"/>
</dbReference>
<keyword evidence="2" id="KW-0560">Oxidoreductase</keyword>
<feature type="domain" description="Ketoreductase" evidence="4">
    <location>
        <begin position="12"/>
        <end position="196"/>
    </location>
</feature>
<evidence type="ECO:0000256" key="1">
    <source>
        <dbReference type="ARBA" id="ARBA00006484"/>
    </source>
</evidence>
<proteinExistence type="inferred from homology"/>
<dbReference type="GO" id="GO:0016491">
    <property type="term" value="F:oxidoreductase activity"/>
    <property type="evidence" value="ECO:0007669"/>
    <property type="project" value="UniProtKB-KW"/>
</dbReference>
<accession>A0A515ENF3</accession>
<dbReference type="EMBL" id="CP036282">
    <property type="protein sequence ID" value="QDL54193.1"/>
    <property type="molecule type" value="Genomic_DNA"/>
</dbReference>
<reference evidence="6" key="1">
    <citation type="submission" date="2019-02" db="EMBL/GenBank/DDBJ databases">
        <title>Complete genome sequence of Rhodoferax sp. Gr-4.</title>
        <authorList>
            <person name="Jin L."/>
        </authorList>
    </citation>
    <scope>NUCLEOTIDE SEQUENCE [LARGE SCALE GENOMIC DNA]</scope>
    <source>
        <strain evidence="6">Gr-4</strain>
    </source>
</reference>
<sequence>MAKKNTSASGNPCALITGASSGIGEALAGCFAAAGHDLVLVARSEDKLKALAATLAEKYGVAVHVQAADLAEPGAAAQLFATVSRTHKSVDVLVNCAGVLEQGAFTAMDAAKHQNIIDLNISGLTAMLSAFVPGMAQRGRGRVLNVASVAAFQPVPTLASYAASKAYVLSLSESLAEELRGTGVTVTALCPGITATNMLTQAAGANDKLGRLPGFLVGDVQRVADLAFAATMRGDAICVPGAINQAAMIASRGTPKWLVRRIGGLIGRKAV</sequence>
<organism evidence="5 6">
    <name type="scientific">Rhodoferax aquaticus</name>
    <dbReference type="NCBI Taxonomy" id="2527691"/>
    <lineage>
        <taxon>Bacteria</taxon>
        <taxon>Pseudomonadati</taxon>
        <taxon>Pseudomonadota</taxon>
        <taxon>Betaproteobacteria</taxon>
        <taxon>Burkholderiales</taxon>
        <taxon>Comamonadaceae</taxon>
        <taxon>Rhodoferax</taxon>
    </lineage>
</organism>
<dbReference type="InterPro" id="IPR057326">
    <property type="entry name" value="KR_dom"/>
</dbReference>
<dbReference type="AlphaFoldDB" id="A0A515ENF3"/>
<dbReference type="PIRSF" id="PIRSF000126">
    <property type="entry name" value="11-beta-HSD1"/>
    <property type="match status" value="1"/>
</dbReference>
<dbReference type="RefSeq" id="WP_142810881.1">
    <property type="nucleotide sequence ID" value="NZ_CP036282.1"/>
</dbReference>
<dbReference type="Gene3D" id="3.40.50.720">
    <property type="entry name" value="NAD(P)-binding Rossmann-like Domain"/>
    <property type="match status" value="1"/>
</dbReference>
<dbReference type="Proteomes" id="UP000317365">
    <property type="component" value="Chromosome"/>
</dbReference>
<dbReference type="PRINTS" id="PR00081">
    <property type="entry name" value="GDHRDH"/>
</dbReference>
<gene>
    <name evidence="5" type="ORF">EXZ61_08460</name>
</gene>
<protein>
    <submittedName>
        <fullName evidence="5">SDR family oxidoreductase</fullName>
    </submittedName>
</protein>
<dbReference type="PROSITE" id="PS00061">
    <property type="entry name" value="ADH_SHORT"/>
    <property type="match status" value="1"/>
</dbReference>
<keyword evidence="6" id="KW-1185">Reference proteome</keyword>
<reference evidence="6" key="2">
    <citation type="journal article" date="2020" name="Int. J. Syst. Evol. Microbiol.">
        <title>Genomic insights into a novel species Rhodoferax aquaticus sp. nov., isolated from freshwater.</title>
        <authorList>
            <person name="Li T."/>
            <person name="Zhuo Y."/>
            <person name="Jin C.Z."/>
            <person name="Wu X."/>
            <person name="Ko S.R."/>
            <person name="Jin F.J."/>
            <person name="Ahn C.Y."/>
            <person name="Oh H.M."/>
            <person name="Lee H.G."/>
            <person name="Jin L."/>
        </authorList>
    </citation>
    <scope>NUCLEOTIDE SEQUENCE [LARGE SCALE GENOMIC DNA]</scope>
    <source>
        <strain evidence="6">Gr-4</strain>
    </source>
</reference>
<dbReference type="InterPro" id="IPR020904">
    <property type="entry name" value="Sc_DH/Rdtase_CS"/>
</dbReference>
<dbReference type="PANTHER" id="PTHR44196">
    <property type="entry name" value="DEHYDROGENASE/REDUCTASE SDR FAMILY MEMBER 7B"/>
    <property type="match status" value="1"/>
</dbReference>
<evidence type="ECO:0000313" key="5">
    <source>
        <dbReference type="EMBL" id="QDL54193.1"/>
    </source>
</evidence>
<evidence type="ECO:0000256" key="2">
    <source>
        <dbReference type="ARBA" id="ARBA00023002"/>
    </source>
</evidence>
<dbReference type="CDD" id="cd05233">
    <property type="entry name" value="SDR_c"/>
    <property type="match status" value="1"/>
</dbReference>
<dbReference type="SUPFAM" id="SSF51735">
    <property type="entry name" value="NAD(P)-binding Rossmann-fold domains"/>
    <property type="match status" value="1"/>
</dbReference>
<name>A0A515ENF3_9BURK</name>
<comment type="similarity">
    <text evidence="1 3">Belongs to the short-chain dehydrogenases/reductases (SDR) family.</text>
</comment>
<evidence type="ECO:0000313" key="6">
    <source>
        <dbReference type="Proteomes" id="UP000317365"/>
    </source>
</evidence>
<evidence type="ECO:0000256" key="3">
    <source>
        <dbReference type="RuleBase" id="RU000363"/>
    </source>
</evidence>
<dbReference type="Pfam" id="PF00106">
    <property type="entry name" value="adh_short"/>
    <property type="match status" value="1"/>
</dbReference>
<dbReference type="PANTHER" id="PTHR44196:SF2">
    <property type="entry name" value="SHORT-CHAIN DEHYDROGENASE-RELATED"/>
    <property type="match status" value="1"/>
</dbReference>